<gene>
    <name evidence="1" type="ORF">JL107_07695</name>
</gene>
<accession>A0A938YNY7</accession>
<keyword evidence="2" id="KW-1185">Reference proteome</keyword>
<organism evidence="1 2">
    <name type="scientific">Nakamurella flavida</name>
    <dbReference type="NCBI Taxonomy" id="363630"/>
    <lineage>
        <taxon>Bacteria</taxon>
        <taxon>Bacillati</taxon>
        <taxon>Actinomycetota</taxon>
        <taxon>Actinomycetes</taxon>
        <taxon>Nakamurellales</taxon>
        <taxon>Nakamurellaceae</taxon>
        <taxon>Nakamurella</taxon>
    </lineage>
</organism>
<dbReference type="AlphaFoldDB" id="A0A938YNY7"/>
<dbReference type="RefSeq" id="WP_205256393.1">
    <property type="nucleotide sequence ID" value="NZ_BAAAPV010000001.1"/>
</dbReference>
<dbReference type="NCBIfam" id="NF033482">
    <property type="entry name" value="RiPP_thiocil"/>
    <property type="match status" value="1"/>
</dbReference>
<dbReference type="EMBL" id="JAERWL010000006">
    <property type="protein sequence ID" value="MBM9476320.1"/>
    <property type="molecule type" value="Genomic_DNA"/>
</dbReference>
<dbReference type="InterPro" id="IPR049803">
    <property type="entry name" value="RiPP_thiocil-like"/>
</dbReference>
<protein>
    <submittedName>
        <fullName evidence="1">Thiocillin family RiPP</fullName>
    </submittedName>
</protein>
<proteinExistence type="predicted"/>
<reference evidence="1" key="1">
    <citation type="submission" date="2021-01" db="EMBL/GenBank/DDBJ databases">
        <title>KCTC 19127 draft genome.</title>
        <authorList>
            <person name="An D."/>
        </authorList>
    </citation>
    <scope>NUCLEOTIDE SEQUENCE</scope>
    <source>
        <strain evidence="1">KCTC 19127</strain>
    </source>
</reference>
<sequence length="62" mass="6246">MTTHHDAPTPLSGDITAHAADLEMLSIEDLTGTADLDAAGNCFGTLGSFGCPACFGTLGSFT</sequence>
<name>A0A938YNY7_9ACTN</name>
<dbReference type="Proteomes" id="UP000663801">
    <property type="component" value="Unassembled WGS sequence"/>
</dbReference>
<evidence type="ECO:0000313" key="1">
    <source>
        <dbReference type="EMBL" id="MBM9476320.1"/>
    </source>
</evidence>
<evidence type="ECO:0000313" key="2">
    <source>
        <dbReference type="Proteomes" id="UP000663801"/>
    </source>
</evidence>
<comment type="caution">
    <text evidence="1">The sequence shown here is derived from an EMBL/GenBank/DDBJ whole genome shotgun (WGS) entry which is preliminary data.</text>
</comment>